<evidence type="ECO:0000313" key="3">
    <source>
        <dbReference type="Proteomes" id="UP000321926"/>
    </source>
</evidence>
<accession>A0A5C8KC29</accession>
<dbReference type="OrthoDB" id="853730at2"/>
<sequence>MPSYKHTQPGGENAGKPGGTGQTKAGVKPVDSDAASSQHDELEDKYTNDIDEPGQNVKTNNPNRNLNKPDIDKGKYN</sequence>
<proteinExistence type="predicted"/>
<comment type="caution">
    <text evidence="2">The sequence shown here is derived from an EMBL/GenBank/DDBJ whole genome shotgun (WGS) entry which is preliminary data.</text>
</comment>
<protein>
    <submittedName>
        <fullName evidence="2">Uncharacterized protein</fullName>
    </submittedName>
</protein>
<feature type="compositionally biased region" description="Basic and acidic residues" evidence="1">
    <location>
        <begin position="38"/>
        <end position="48"/>
    </location>
</feature>
<evidence type="ECO:0000256" key="1">
    <source>
        <dbReference type="SAM" id="MobiDB-lite"/>
    </source>
</evidence>
<dbReference type="RefSeq" id="WP_147920420.1">
    <property type="nucleotide sequence ID" value="NZ_VRTY01000009.1"/>
</dbReference>
<dbReference type="AlphaFoldDB" id="A0A5C8KC29"/>
<dbReference type="EMBL" id="VRTY01000009">
    <property type="protein sequence ID" value="TXK51325.1"/>
    <property type="molecule type" value="Genomic_DNA"/>
</dbReference>
<name>A0A5C8KC29_9BACT</name>
<feature type="compositionally biased region" description="Gly residues" evidence="1">
    <location>
        <begin position="12"/>
        <end position="21"/>
    </location>
</feature>
<feature type="compositionally biased region" description="Polar residues" evidence="1">
    <location>
        <begin position="56"/>
        <end position="66"/>
    </location>
</feature>
<reference evidence="2 3" key="1">
    <citation type="submission" date="2019-08" db="EMBL/GenBank/DDBJ databases">
        <authorList>
            <person name="Shi S."/>
        </authorList>
    </citation>
    <scope>NUCLEOTIDE SEQUENCE [LARGE SCALE GENOMIC DNA]</scope>
    <source>
        <strain evidence="2 3">GY10130</strain>
    </source>
</reference>
<keyword evidence="3" id="KW-1185">Reference proteome</keyword>
<evidence type="ECO:0000313" key="2">
    <source>
        <dbReference type="EMBL" id="TXK51325.1"/>
    </source>
</evidence>
<dbReference type="Proteomes" id="UP000321926">
    <property type="component" value="Unassembled WGS sequence"/>
</dbReference>
<feature type="compositionally biased region" description="Basic and acidic residues" evidence="1">
    <location>
        <begin position="67"/>
        <end position="77"/>
    </location>
</feature>
<organism evidence="2 3">
    <name type="scientific">Pontibacter qinzhouensis</name>
    <dbReference type="NCBI Taxonomy" id="2603253"/>
    <lineage>
        <taxon>Bacteria</taxon>
        <taxon>Pseudomonadati</taxon>
        <taxon>Bacteroidota</taxon>
        <taxon>Cytophagia</taxon>
        <taxon>Cytophagales</taxon>
        <taxon>Hymenobacteraceae</taxon>
        <taxon>Pontibacter</taxon>
    </lineage>
</organism>
<gene>
    <name evidence="2" type="ORF">FVR03_03700</name>
</gene>
<feature type="region of interest" description="Disordered" evidence="1">
    <location>
        <begin position="1"/>
        <end position="77"/>
    </location>
</feature>